<comment type="caution">
    <text evidence="4">The sequence shown here is derived from an EMBL/GenBank/DDBJ whole genome shotgun (WGS) entry which is preliminary data.</text>
</comment>
<dbReference type="Pfam" id="PF13439">
    <property type="entry name" value="Glyco_transf_4"/>
    <property type="match status" value="1"/>
</dbReference>
<protein>
    <submittedName>
        <fullName evidence="4">Glycosyltransferase family 1 protein</fullName>
    </submittedName>
</protein>
<organism evidence="4 5">
    <name type="scientific">Neolewinella litorea</name>
    <dbReference type="NCBI Taxonomy" id="2562452"/>
    <lineage>
        <taxon>Bacteria</taxon>
        <taxon>Pseudomonadati</taxon>
        <taxon>Bacteroidota</taxon>
        <taxon>Saprospiria</taxon>
        <taxon>Saprospirales</taxon>
        <taxon>Lewinellaceae</taxon>
        <taxon>Neolewinella</taxon>
    </lineage>
</organism>
<keyword evidence="5" id="KW-1185">Reference proteome</keyword>
<feature type="domain" description="Glycosyl transferase family 1" evidence="2">
    <location>
        <begin position="196"/>
        <end position="348"/>
    </location>
</feature>
<dbReference type="GO" id="GO:0009103">
    <property type="term" value="P:lipopolysaccharide biosynthetic process"/>
    <property type="evidence" value="ECO:0007669"/>
    <property type="project" value="TreeGrafter"/>
</dbReference>
<dbReference type="InterPro" id="IPR001296">
    <property type="entry name" value="Glyco_trans_1"/>
</dbReference>
<evidence type="ECO:0000313" key="5">
    <source>
        <dbReference type="Proteomes" id="UP000308528"/>
    </source>
</evidence>
<sequence length="376" mass="42937">MRLGYDAKRLFHNSTGLGNYSRTLLTNLQATHPEFEYFLYSPQPSHHPYARPFRDNPAYTLRCARGLVKPIWRSYGMVRQLTRDRVELYHGLSHELPFRLAKRGARSVVTIHDLIFKRHPEWYPAVDRWIYDWKVRHACRRADRIIAISEHTKRDITDYYGVNPAKIDVVYQSCDPLFYEDGGTSPSGLERYDLPEQFLLFVGSLTPRKNLPLVLDALLQLRTAEQLPLVVVGRGSKYRAQLMRQERYRPLHSLIHWIGDLDDNRLLKALYRRSRAVVYPSHYEGFGLPVAEALLSGTAVITSTASSLPEAAGPGAILVDPNRPAQMAQAIRDLLHNDTLRNRLIEEGGTYAREQFGAAATTRALVASYRRALAGE</sequence>
<name>A0A4S4NNF5_9BACT</name>
<dbReference type="InterPro" id="IPR028098">
    <property type="entry name" value="Glyco_trans_4-like_N"/>
</dbReference>
<keyword evidence="1 4" id="KW-0808">Transferase</keyword>
<dbReference type="Gene3D" id="3.40.50.2000">
    <property type="entry name" value="Glycogen Phosphorylase B"/>
    <property type="match status" value="2"/>
</dbReference>
<proteinExistence type="predicted"/>
<dbReference type="EMBL" id="SRSF01000003">
    <property type="protein sequence ID" value="THH39911.1"/>
    <property type="molecule type" value="Genomic_DNA"/>
</dbReference>
<evidence type="ECO:0000259" key="2">
    <source>
        <dbReference type="Pfam" id="PF00534"/>
    </source>
</evidence>
<dbReference type="SUPFAM" id="SSF53756">
    <property type="entry name" value="UDP-Glycosyltransferase/glycogen phosphorylase"/>
    <property type="match status" value="1"/>
</dbReference>
<dbReference type="Pfam" id="PF00534">
    <property type="entry name" value="Glycos_transf_1"/>
    <property type="match status" value="1"/>
</dbReference>
<dbReference type="PANTHER" id="PTHR46401:SF2">
    <property type="entry name" value="GLYCOSYLTRANSFERASE WBBK-RELATED"/>
    <property type="match status" value="1"/>
</dbReference>
<evidence type="ECO:0000259" key="3">
    <source>
        <dbReference type="Pfam" id="PF13439"/>
    </source>
</evidence>
<dbReference type="OrthoDB" id="9801609at2"/>
<evidence type="ECO:0000256" key="1">
    <source>
        <dbReference type="ARBA" id="ARBA00022679"/>
    </source>
</evidence>
<dbReference type="AlphaFoldDB" id="A0A4S4NNF5"/>
<dbReference type="PANTHER" id="PTHR46401">
    <property type="entry name" value="GLYCOSYLTRANSFERASE WBBK-RELATED"/>
    <property type="match status" value="1"/>
</dbReference>
<dbReference type="RefSeq" id="WP_136458911.1">
    <property type="nucleotide sequence ID" value="NZ_SRSF01000003.1"/>
</dbReference>
<dbReference type="Proteomes" id="UP000308528">
    <property type="component" value="Unassembled WGS sequence"/>
</dbReference>
<dbReference type="CDD" id="cd03809">
    <property type="entry name" value="GT4_MtfB-like"/>
    <property type="match status" value="1"/>
</dbReference>
<evidence type="ECO:0000313" key="4">
    <source>
        <dbReference type="EMBL" id="THH39911.1"/>
    </source>
</evidence>
<feature type="domain" description="Glycosyltransferase subfamily 4-like N-terminal" evidence="3">
    <location>
        <begin position="16"/>
        <end position="174"/>
    </location>
</feature>
<reference evidence="4 5" key="1">
    <citation type="submission" date="2019-04" db="EMBL/GenBank/DDBJ databases">
        <title>Lewinella litorea sp. nov., isolated from a marine sand.</title>
        <authorList>
            <person name="Yoon J.-H."/>
        </authorList>
    </citation>
    <scope>NUCLEOTIDE SEQUENCE [LARGE SCALE GENOMIC DNA]</scope>
    <source>
        <strain evidence="4 5">HSMS-39</strain>
    </source>
</reference>
<gene>
    <name evidence="4" type="ORF">E4021_09890</name>
</gene>
<dbReference type="GO" id="GO:0016757">
    <property type="term" value="F:glycosyltransferase activity"/>
    <property type="evidence" value="ECO:0007669"/>
    <property type="project" value="InterPro"/>
</dbReference>
<accession>A0A4S4NNF5</accession>